<dbReference type="Pfam" id="PF20329">
    <property type="entry name" value="DUF6624"/>
    <property type="match status" value="1"/>
</dbReference>
<proteinExistence type="predicted"/>
<feature type="compositionally biased region" description="Polar residues" evidence="1">
    <location>
        <begin position="1"/>
        <end position="15"/>
    </location>
</feature>
<accession>A0ABP9JPN0</accession>
<sequence length="306" mass="32095">MNRSPTRPETGSQGLSVPPAVDGEVRPVPPTAAGGPPAFPTVAAGPPPFVEAGRPMRLVPSPADGVPLAPAAVCEPTRSLPLSVPVPVPESASSVIGGEAPASPEAAGRKPASGLGRQTRSDPPVGAAAASPGLTTGRPMVPELAAALATELLRRVDKERRLMRQARAASDPLWHPALARCREDNAEALATVVHRYGWPSADLVGLPASTAALMILLHAPCLDFQLKCRDLIADAAADGRCPALHHAYIADHCAVELGRPQYYGTRVDPATLRPYPVRRPQTLDERRRDVGLGPLDEQLRRLRAGG</sequence>
<dbReference type="EMBL" id="BAABKB010000072">
    <property type="protein sequence ID" value="GAA5039700.1"/>
    <property type="molecule type" value="Genomic_DNA"/>
</dbReference>
<evidence type="ECO:0000313" key="3">
    <source>
        <dbReference type="Proteomes" id="UP001501759"/>
    </source>
</evidence>
<dbReference type="Proteomes" id="UP001501759">
    <property type="component" value="Unassembled WGS sequence"/>
</dbReference>
<comment type="caution">
    <text evidence="2">The sequence shown here is derived from an EMBL/GenBank/DDBJ whole genome shotgun (WGS) entry which is preliminary data.</text>
</comment>
<gene>
    <name evidence="2" type="ORF">GCM10023335_89250</name>
</gene>
<feature type="compositionally biased region" description="Low complexity" evidence="1">
    <location>
        <begin position="31"/>
        <end position="44"/>
    </location>
</feature>
<name>A0ABP9JPN0_9ACTN</name>
<organism evidence="2 3">
    <name type="scientific">Streptomyces siamensis</name>
    <dbReference type="NCBI Taxonomy" id="1274986"/>
    <lineage>
        <taxon>Bacteria</taxon>
        <taxon>Bacillati</taxon>
        <taxon>Actinomycetota</taxon>
        <taxon>Actinomycetes</taxon>
        <taxon>Kitasatosporales</taxon>
        <taxon>Streptomycetaceae</taxon>
        <taxon>Streptomyces</taxon>
    </lineage>
</organism>
<reference evidence="3" key="1">
    <citation type="journal article" date="2019" name="Int. J. Syst. Evol. Microbiol.">
        <title>The Global Catalogue of Microorganisms (GCM) 10K type strain sequencing project: providing services to taxonomists for standard genome sequencing and annotation.</title>
        <authorList>
            <consortium name="The Broad Institute Genomics Platform"/>
            <consortium name="The Broad Institute Genome Sequencing Center for Infectious Disease"/>
            <person name="Wu L."/>
            <person name="Ma J."/>
        </authorList>
    </citation>
    <scope>NUCLEOTIDE SEQUENCE [LARGE SCALE GENOMIC DNA]</scope>
    <source>
        <strain evidence="3">JCM 18409</strain>
    </source>
</reference>
<dbReference type="InterPro" id="IPR046732">
    <property type="entry name" value="DUF6624"/>
</dbReference>
<protein>
    <submittedName>
        <fullName evidence="2">Uncharacterized protein</fullName>
    </submittedName>
</protein>
<evidence type="ECO:0000256" key="1">
    <source>
        <dbReference type="SAM" id="MobiDB-lite"/>
    </source>
</evidence>
<evidence type="ECO:0000313" key="2">
    <source>
        <dbReference type="EMBL" id="GAA5039700.1"/>
    </source>
</evidence>
<feature type="region of interest" description="Disordered" evidence="1">
    <location>
        <begin position="1"/>
        <end position="56"/>
    </location>
</feature>
<feature type="region of interest" description="Disordered" evidence="1">
    <location>
        <begin position="79"/>
        <end position="136"/>
    </location>
</feature>
<feature type="compositionally biased region" description="Low complexity" evidence="1">
    <location>
        <begin position="79"/>
        <end position="106"/>
    </location>
</feature>
<keyword evidence="3" id="KW-1185">Reference proteome</keyword>